<comment type="caution">
    <text evidence="6">The sequence shown here is derived from an EMBL/GenBank/DDBJ whole genome shotgun (WGS) entry which is preliminary data.</text>
</comment>
<dbReference type="PANTHER" id="PTHR48047">
    <property type="entry name" value="GLYCOSYLTRANSFERASE"/>
    <property type="match status" value="1"/>
</dbReference>
<dbReference type="InterPro" id="IPR035595">
    <property type="entry name" value="UDP_glycos_trans_CS"/>
</dbReference>
<dbReference type="EC" id="2.4.1.-" evidence="5"/>
<dbReference type="PANTHER" id="PTHR48047:SF219">
    <property type="entry name" value="SCOPOLETIN GLUCOSYLTRANSFERASE-LIKE"/>
    <property type="match status" value="1"/>
</dbReference>
<dbReference type="CDD" id="cd03784">
    <property type="entry name" value="GT1_Gtf-like"/>
    <property type="match status" value="1"/>
</dbReference>
<sequence length="473" mass="52586">MKQLHFFFLPLMAHGHMIPAIDMAKLFTSRGLKATIISTPAFSQPVKTAQNSGFPIALITLAFPHQDSGLPDHIVSLDQVTSDPNLLPNFFKALSLLQHPFEDLIKRLHPDCLVSDMFLPWTADSALKFGIPRLVFHGTCYFSLCVSEEMRRHKPFNNVASDSEPFLIPNLPHQVKLVKTQVSDYNLHENKDDFSRWIQQMRESDARSYGVVINSFHHLEPDYARHYRDVLGRKAWSLGPLSLCSNGGNGNEVDGGQCLAWLDSKKASSVVYVCFGSMAKFTSAQLNELANGLDASGQNFIWIVRSSGGGDEEEWLPERFEERMEGRGLIIRGWAPQVAILDHPAIGAFVTHCGWDSTLEGVCAGLPMVTWPLFAEQFFNEKLVTEVLGIGVPVGNKKWQRGANDGVSREAVAKAVRAVMVGGAAAEMRRRAVDYKEMGRLAVEEGGSSYNDLIALIQDMATHLPPKKMEMVY</sequence>
<dbReference type="EMBL" id="JBEAFC010000008">
    <property type="protein sequence ID" value="KAL1544295.1"/>
    <property type="molecule type" value="Genomic_DNA"/>
</dbReference>
<name>A0ABD1GKS3_SALDI</name>
<dbReference type="FunFam" id="3.40.50.2000:FF:000047">
    <property type="entry name" value="Glycosyltransferase"/>
    <property type="match status" value="1"/>
</dbReference>
<organism evidence="6 7">
    <name type="scientific">Salvia divinorum</name>
    <name type="common">Maria pastora</name>
    <name type="synonym">Diviner's sage</name>
    <dbReference type="NCBI Taxonomy" id="28513"/>
    <lineage>
        <taxon>Eukaryota</taxon>
        <taxon>Viridiplantae</taxon>
        <taxon>Streptophyta</taxon>
        <taxon>Embryophyta</taxon>
        <taxon>Tracheophyta</taxon>
        <taxon>Spermatophyta</taxon>
        <taxon>Magnoliopsida</taxon>
        <taxon>eudicotyledons</taxon>
        <taxon>Gunneridae</taxon>
        <taxon>Pentapetalae</taxon>
        <taxon>asterids</taxon>
        <taxon>lamiids</taxon>
        <taxon>Lamiales</taxon>
        <taxon>Lamiaceae</taxon>
        <taxon>Nepetoideae</taxon>
        <taxon>Mentheae</taxon>
        <taxon>Salviinae</taxon>
        <taxon>Salvia</taxon>
        <taxon>Salvia subgen. Calosphace</taxon>
    </lineage>
</organism>
<evidence type="ECO:0000256" key="1">
    <source>
        <dbReference type="ARBA" id="ARBA00009995"/>
    </source>
</evidence>
<evidence type="ECO:0000256" key="3">
    <source>
        <dbReference type="ARBA" id="ARBA00022679"/>
    </source>
</evidence>
<dbReference type="Proteomes" id="UP001567538">
    <property type="component" value="Unassembled WGS sequence"/>
</dbReference>
<keyword evidence="2 4" id="KW-0328">Glycosyltransferase</keyword>
<dbReference type="SUPFAM" id="SSF53756">
    <property type="entry name" value="UDP-Glycosyltransferase/glycogen phosphorylase"/>
    <property type="match status" value="1"/>
</dbReference>
<dbReference type="Gene3D" id="3.40.50.2000">
    <property type="entry name" value="Glycogen Phosphorylase B"/>
    <property type="match status" value="2"/>
</dbReference>
<dbReference type="AlphaFoldDB" id="A0ABD1GKS3"/>
<evidence type="ECO:0000313" key="7">
    <source>
        <dbReference type="Proteomes" id="UP001567538"/>
    </source>
</evidence>
<dbReference type="PROSITE" id="PS00375">
    <property type="entry name" value="UDPGT"/>
    <property type="match status" value="1"/>
</dbReference>
<dbReference type="FunFam" id="3.40.50.2000:FF:000071">
    <property type="entry name" value="Glycosyltransferase"/>
    <property type="match status" value="1"/>
</dbReference>
<evidence type="ECO:0000256" key="4">
    <source>
        <dbReference type="RuleBase" id="RU003718"/>
    </source>
</evidence>
<accession>A0ABD1GKS3</accession>
<protein>
    <recommendedName>
        <fullName evidence="5">Glycosyltransferase</fullName>
        <ecNumber evidence="5">2.4.1.-</ecNumber>
    </recommendedName>
</protein>
<evidence type="ECO:0000256" key="2">
    <source>
        <dbReference type="ARBA" id="ARBA00022676"/>
    </source>
</evidence>
<proteinExistence type="inferred from homology"/>
<dbReference type="InterPro" id="IPR002213">
    <property type="entry name" value="UDP_glucos_trans"/>
</dbReference>
<comment type="similarity">
    <text evidence="1 4">Belongs to the UDP-glycosyltransferase family.</text>
</comment>
<dbReference type="GO" id="GO:0046527">
    <property type="term" value="F:glucosyltransferase activity"/>
    <property type="evidence" value="ECO:0007669"/>
    <property type="project" value="UniProtKB-ARBA"/>
</dbReference>
<gene>
    <name evidence="6" type="ORF">AAHA92_21165</name>
</gene>
<keyword evidence="3 4" id="KW-0808">Transferase</keyword>
<evidence type="ECO:0000313" key="6">
    <source>
        <dbReference type="EMBL" id="KAL1544295.1"/>
    </source>
</evidence>
<dbReference type="Pfam" id="PF00201">
    <property type="entry name" value="UDPGT"/>
    <property type="match status" value="1"/>
</dbReference>
<evidence type="ECO:0000256" key="5">
    <source>
        <dbReference type="RuleBase" id="RU362057"/>
    </source>
</evidence>
<keyword evidence="7" id="KW-1185">Reference proteome</keyword>
<reference evidence="6 7" key="1">
    <citation type="submission" date="2024-06" db="EMBL/GenBank/DDBJ databases">
        <title>A chromosome level genome sequence of Diviner's sage (Salvia divinorum).</title>
        <authorList>
            <person name="Ford S.A."/>
            <person name="Ro D.-K."/>
            <person name="Ness R.W."/>
            <person name="Phillips M.A."/>
        </authorList>
    </citation>
    <scope>NUCLEOTIDE SEQUENCE [LARGE SCALE GENOMIC DNA]</scope>
    <source>
        <strain evidence="6">SAF-2024a</strain>
        <tissue evidence="6">Leaf</tissue>
    </source>
</reference>